<keyword evidence="4 8" id="KW-0479">Metal-binding</keyword>
<reference evidence="11" key="1">
    <citation type="journal article" date="2017" name="Genome Biol.">
        <title>Comparative genomics reveals high biological diversity and specific adaptations in the industrially and medically important fungal genus Aspergillus.</title>
        <authorList>
            <person name="de Vries R.P."/>
            <person name="Riley R."/>
            <person name="Wiebenga A."/>
            <person name="Aguilar-Osorio G."/>
            <person name="Amillis S."/>
            <person name="Uchima C.A."/>
            <person name="Anderluh G."/>
            <person name="Asadollahi M."/>
            <person name="Askin M."/>
            <person name="Barry K."/>
            <person name="Battaglia E."/>
            <person name="Bayram O."/>
            <person name="Benocci T."/>
            <person name="Braus-Stromeyer S.A."/>
            <person name="Caldana C."/>
            <person name="Canovas D."/>
            <person name="Cerqueira G.C."/>
            <person name="Chen F."/>
            <person name="Chen W."/>
            <person name="Choi C."/>
            <person name="Clum A."/>
            <person name="Dos Santos R.A."/>
            <person name="Damasio A.R."/>
            <person name="Diallinas G."/>
            <person name="Emri T."/>
            <person name="Fekete E."/>
            <person name="Flipphi M."/>
            <person name="Freyberg S."/>
            <person name="Gallo A."/>
            <person name="Gournas C."/>
            <person name="Habgood R."/>
            <person name="Hainaut M."/>
            <person name="Harispe M.L."/>
            <person name="Henrissat B."/>
            <person name="Hilden K.S."/>
            <person name="Hope R."/>
            <person name="Hossain A."/>
            <person name="Karabika E."/>
            <person name="Karaffa L."/>
            <person name="Karanyi Z."/>
            <person name="Krasevec N."/>
            <person name="Kuo A."/>
            <person name="Kusch H."/>
            <person name="LaButti K."/>
            <person name="Lagendijk E.L."/>
            <person name="Lapidus A."/>
            <person name="Levasseur A."/>
            <person name="Lindquist E."/>
            <person name="Lipzen A."/>
            <person name="Logrieco A.F."/>
            <person name="MacCabe A."/>
            <person name="Maekelae M.R."/>
            <person name="Malavazi I."/>
            <person name="Melin P."/>
            <person name="Meyer V."/>
            <person name="Mielnichuk N."/>
            <person name="Miskei M."/>
            <person name="Molnar A.P."/>
            <person name="Mule G."/>
            <person name="Ngan C.Y."/>
            <person name="Orejas M."/>
            <person name="Orosz E."/>
            <person name="Ouedraogo J.P."/>
            <person name="Overkamp K.M."/>
            <person name="Park H.-S."/>
            <person name="Perrone G."/>
            <person name="Piumi F."/>
            <person name="Punt P.J."/>
            <person name="Ram A.F."/>
            <person name="Ramon A."/>
            <person name="Rauscher S."/>
            <person name="Record E."/>
            <person name="Riano-Pachon D.M."/>
            <person name="Robert V."/>
            <person name="Roehrig J."/>
            <person name="Ruller R."/>
            <person name="Salamov A."/>
            <person name="Salih N.S."/>
            <person name="Samson R.A."/>
            <person name="Sandor E."/>
            <person name="Sanguinetti M."/>
            <person name="Schuetze T."/>
            <person name="Sepcic K."/>
            <person name="Shelest E."/>
            <person name="Sherlock G."/>
            <person name="Sophianopoulou V."/>
            <person name="Squina F.M."/>
            <person name="Sun H."/>
            <person name="Susca A."/>
            <person name="Todd R.B."/>
            <person name="Tsang A."/>
            <person name="Unkles S.E."/>
            <person name="van de Wiele N."/>
            <person name="van Rossen-Uffink D."/>
            <person name="Oliveira J.V."/>
            <person name="Vesth T.C."/>
            <person name="Visser J."/>
            <person name="Yu J.-H."/>
            <person name="Zhou M."/>
            <person name="Andersen M.R."/>
            <person name="Archer D.B."/>
            <person name="Baker S.E."/>
            <person name="Benoit I."/>
            <person name="Brakhage A.A."/>
            <person name="Braus G.H."/>
            <person name="Fischer R."/>
            <person name="Frisvad J.C."/>
            <person name="Goldman G.H."/>
            <person name="Houbraken J."/>
            <person name="Oakley B."/>
            <person name="Pocsi I."/>
            <person name="Scazzocchio C."/>
            <person name="Seiboth B."/>
            <person name="vanKuyk P.A."/>
            <person name="Wortman J."/>
            <person name="Dyer P.S."/>
            <person name="Grigoriev I.V."/>
        </authorList>
    </citation>
    <scope>NUCLEOTIDE SEQUENCE [LARGE SCALE GENOMIC DNA]</scope>
    <source>
        <strain evidence="11">ITEM 5010</strain>
    </source>
</reference>
<dbReference type="GO" id="GO:0016705">
    <property type="term" value="F:oxidoreductase activity, acting on paired donors, with incorporation or reduction of molecular oxygen"/>
    <property type="evidence" value="ECO:0007669"/>
    <property type="project" value="InterPro"/>
</dbReference>
<dbReference type="InterPro" id="IPR017972">
    <property type="entry name" value="Cyt_P450_CS"/>
</dbReference>
<dbReference type="Gene3D" id="1.10.630.10">
    <property type="entry name" value="Cytochrome P450"/>
    <property type="match status" value="1"/>
</dbReference>
<keyword evidence="7 9" id="KW-0503">Monooxygenase</keyword>
<gene>
    <name evidence="10" type="ORF">ASPCADRAFT_127569</name>
</gene>
<keyword evidence="3 8" id="KW-0349">Heme</keyword>
<dbReference type="InterPro" id="IPR001128">
    <property type="entry name" value="Cyt_P450"/>
</dbReference>
<dbReference type="GO" id="GO:0045122">
    <property type="term" value="P:aflatoxin biosynthetic process"/>
    <property type="evidence" value="ECO:0007669"/>
    <property type="project" value="UniProtKB-ARBA"/>
</dbReference>
<dbReference type="PANTHER" id="PTHR24305">
    <property type="entry name" value="CYTOCHROME P450"/>
    <property type="match status" value="1"/>
</dbReference>
<keyword evidence="11" id="KW-1185">Reference proteome</keyword>
<accession>A0A1R3RWY6</accession>
<protein>
    <recommendedName>
        <fullName evidence="12">Cytochrome P450 monooxygenase</fullName>
    </recommendedName>
</protein>
<dbReference type="STRING" id="602072.A0A1R3RWY6"/>
<dbReference type="InterPro" id="IPR050121">
    <property type="entry name" value="Cytochrome_P450_monoxygenase"/>
</dbReference>
<proteinExistence type="inferred from homology"/>
<dbReference type="SUPFAM" id="SSF48264">
    <property type="entry name" value="Cytochrome P450"/>
    <property type="match status" value="1"/>
</dbReference>
<dbReference type="PROSITE" id="PS00086">
    <property type="entry name" value="CYTOCHROME_P450"/>
    <property type="match status" value="1"/>
</dbReference>
<feature type="binding site" description="axial binding residue" evidence="8">
    <location>
        <position position="435"/>
    </location>
    <ligand>
        <name>heme</name>
        <dbReference type="ChEBI" id="CHEBI:30413"/>
    </ligand>
    <ligandPart>
        <name>Fe</name>
        <dbReference type="ChEBI" id="CHEBI:18248"/>
    </ligandPart>
</feature>
<dbReference type="Pfam" id="PF00067">
    <property type="entry name" value="p450"/>
    <property type="match status" value="1"/>
</dbReference>
<evidence type="ECO:0000256" key="5">
    <source>
        <dbReference type="ARBA" id="ARBA00023002"/>
    </source>
</evidence>
<organism evidence="10 11">
    <name type="scientific">Aspergillus carbonarius (strain ITEM 5010)</name>
    <dbReference type="NCBI Taxonomy" id="602072"/>
    <lineage>
        <taxon>Eukaryota</taxon>
        <taxon>Fungi</taxon>
        <taxon>Dikarya</taxon>
        <taxon>Ascomycota</taxon>
        <taxon>Pezizomycotina</taxon>
        <taxon>Eurotiomycetes</taxon>
        <taxon>Eurotiomycetidae</taxon>
        <taxon>Eurotiales</taxon>
        <taxon>Aspergillaceae</taxon>
        <taxon>Aspergillus</taxon>
        <taxon>Aspergillus subgen. Circumdati</taxon>
    </lineage>
</organism>
<keyword evidence="6 8" id="KW-0408">Iron</keyword>
<dbReference type="GO" id="GO:0004497">
    <property type="term" value="F:monooxygenase activity"/>
    <property type="evidence" value="ECO:0007669"/>
    <property type="project" value="UniProtKB-KW"/>
</dbReference>
<evidence type="ECO:0000313" key="10">
    <source>
        <dbReference type="EMBL" id="OOF98988.1"/>
    </source>
</evidence>
<evidence type="ECO:0008006" key="12">
    <source>
        <dbReference type="Google" id="ProtNLM"/>
    </source>
</evidence>
<dbReference type="OrthoDB" id="1470350at2759"/>
<evidence type="ECO:0000256" key="9">
    <source>
        <dbReference type="RuleBase" id="RU000461"/>
    </source>
</evidence>
<dbReference type="GO" id="GO:0005506">
    <property type="term" value="F:iron ion binding"/>
    <property type="evidence" value="ECO:0007669"/>
    <property type="project" value="InterPro"/>
</dbReference>
<evidence type="ECO:0000256" key="8">
    <source>
        <dbReference type="PIRSR" id="PIRSR602401-1"/>
    </source>
</evidence>
<dbReference type="VEuPathDB" id="FungiDB:ASPCADRAFT_127569"/>
<evidence type="ECO:0000256" key="6">
    <source>
        <dbReference type="ARBA" id="ARBA00023004"/>
    </source>
</evidence>
<keyword evidence="5 9" id="KW-0560">Oxidoreductase</keyword>
<dbReference type="CDD" id="cd11058">
    <property type="entry name" value="CYP60B-like"/>
    <property type="match status" value="1"/>
</dbReference>
<evidence type="ECO:0000256" key="3">
    <source>
        <dbReference type="ARBA" id="ARBA00022617"/>
    </source>
</evidence>
<comment type="similarity">
    <text evidence="2 9">Belongs to the cytochrome P450 family.</text>
</comment>
<dbReference type="AlphaFoldDB" id="A0A1R3RWY6"/>
<dbReference type="InterPro" id="IPR036396">
    <property type="entry name" value="Cyt_P450_sf"/>
</dbReference>
<dbReference type="PANTHER" id="PTHR24305:SF230">
    <property type="entry name" value="P450, PUTATIVE (EUROFUNG)-RELATED"/>
    <property type="match status" value="1"/>
</dbReference>
<dbReference type="InterPro" id="IPR002401">
    <property type="entry name" value="Cyt_P450_E_grp-I"/>
</dbReference>
<evidence type="ECO:0000256" key="7">
    <source>
        <dbReference type="ARBA" id="ARBA00023033"/>
    </source>
</evidence>
<dbReference type="PRINTS" id="PR00463">
    <property type="entry name" value="EP450I"/>
</dbReference>
<dbReference type="PRINTS" id="PR00385">
    <property type="entry name" value="P450"/>
</dbReference>
<evidence type="ECO:0000256" key="4">
    <source>
        <dbReference type="ARBA" id="ARBA00022723"/>
    </source>
</evidence>
<dbReference type="GO" id="GO:0020037">
    <property type="term" value="F:heme binding"/>
    <property type="evidence" value="ECO:0007669"/>
    <property type="project" value="InterPro"/>
</dbReference>
<dbReference type="OMA" id="HYWVSTI"/>
<evidence type="ECO:0000256" key="2">
    <source>
        <dbReference type="ARBA" id="ARBA00010617"/>
    </source>
</evidence>
<comment type="cofactor">
    <cofactor evidence="1 8">
        <name>heme</name>
        <dbReference type="ChEBI" id="CHEBI:30413"/>
    </cofactor>
</comment>
<evidence type="ECO:0000313" key="11">
    <source>
        <dbReference type="Proteomes" id="UP000188318"/>
    </source>
</evidence>
<dbReference type="FunFam" id="1.10.630.10:FF:000047">
    <property type="entry name" value="Cytochrome P450 monooxygenase"/>
    <property type="match status" value="1"/>
</dbReference>
<dbReference type="Proteomes" id="UP000188318">
    <property type="component" value="Unassembled WGS sequence"/>
</dbReference>
<sequence length="490" mass="56590">MLSTLALIVIFCLLYHIFAVVWNVYRHPLHRIPGPKLWVAFPLLRYISNARGRLDIDIRAFHNKYGEAVRFSPDEVSFITPQAWKDIYGHGHRQMPKVRGSASNPKDIISANDVDHTRYRKAMAHAFSAKGFQAQEPFLLGYVDKLIQRLHDIAESQLPVNMVKWYNLTTFDLIGDLAFGESFGGLDSSEYHHWVSTIFEFIRALAFIKLKDYYPLVFRVVAPFLPKHLKEARRRQQDHSRITVQKRLHNQRDRGQADFMESMLRHRGEKDGLTDEELEANASIIIIAGSETTATLLSGLTYLLCRNPEAMEKVTREVRSVMQTETDITIHNATAHLPYMLACIDEAFRMYPPVPSGLQRITPTTPIDISGYLVSPNTKVAVHQSAANLSRLNFYEPNKFIPERWLPECKNDPSSPFYRDNRDVVQPFSVGPRNCIGRNLAYAEMRVILARVLWNFDIELCEESRDWYNQKSYSLWEKPPLMCKLRARAH</sequence>
<name>A0A1R3RWY6_ASPC5</name>
<evidence type="ECO:0000256" key="1">
    <source>
        <dbReference type="ARBA" id="ARBA00001971"/>
    </source>
</evidence>
<dbReference type="EMBL" id="KV907495">
    <property type="protein sequence ID" value="OOF98988.1"/>
    <property type="molecule type" value="Genomic_DNA"/>
</dbReference>